<dbReference type="PROSITE" id="PS50987">
    <property type="entry name" value="HTH_ARSR_2"/>
    <property type="match status" value="1"/>
</dbReference>
<evidence type="ECO:0000256" key="1">
    <source>
        <dbReference type="ARBA" id="ARBA00023015"/>
    </source>
</evidence>
<dbReference type="PANTHER" id="PTHR43132">
    <property type="entry name" value="ARSENICAL RESISTANCE OPERON REPRESSOR ARSR-RELATED"/>
    <property type="match status" value="1"/>
</dbReference>
<dbReference type="InterPro" id="IPR001845">
    <property type="entry name" value="HTH_ArsR_DNA-bd_dom"/>
</dbReference>
<evidence type="ECO:0000259" key="4">
    <source>
        <dbReference type="PROSITE" id="PS50987"/>
    </source>
</evidence>
<sequence length="106" mass="12070">MLNVYGGSMDKLDTNKYETMAEIFKAFADPTRLMILKLLSENESMCVCKIIDELKKPQPTISHHLNILKKSGLIKARKEGTWNHYYIVNPKVKNIIATMDSIVNGN</sequence>
<keyword evidence="1" id="KW-0805">Transcription regulation</keyword>
<dbReference type="InterPro" id="IPR036390">
    <property type="entry name" value="WH_DNA-bd_sf"/>
</dbReference>
<dbReference type="GO" id="GO:0003677">
    <property type="term" value="F:DNA binding"/>
    <property type="evidence" value="ECO:0007669"/>
    <property type="project" value="UniProtKB-KW"/>
</dbReference>
<keyword evidence="6" id="KW-1185">Reference proteome</keyword>
<dbReference type="Proteomes" id="UP000290527">
    <property type="component" value="Unassembled WGS sequence"/>
</dbReference>
<dbReference type="AlphaFoldDB" id="A0A401HQP0"/>
<feature type="domain" description="HTH arsR-type" evidence="4">
    <location>
        <begin position="12"/>
        <end position="106"/>
    </location>
</feature>
<evidence type="ECO:0000256" key="2">
    <source>
        <dbReference type="ARBA" id="ARBA00023125"/>
    </source>
</evidence>
<dbReference type="EMBL" id="BFAX01000003">
    <property type="protein sequence ID" value="GBF36576.1"/>
    <property type="molecule type" value="Genomic_DNA"/>
</dbReference>
<dbReference type="InterPro" id="IPR036388">
    <property type="entry name" value="WH-like_DNA-bd_sf"/>
</dbReference>
<organism evidence="5 6">
    <name type="scientific">Methanofervidicoccus abyssi</name>
    <dbReference type="NCBI Taxonomy" id="2082189"/>
    <lineage>
        <taxon>Archaea</taxon>
        <taxon>Methanobacteriati</taxon>
        <taxon>Methanobacteriota</taxon>
        <taxon>Methanomada group</taxon>
        <taxon>Methanococci</taxon>
        <taxon>Methanococcales</taxon>
        <taxon>Methanofervidicoccus</taxon>
    </lineage>
</organism>
<evidence type="ECO:0000313" key="5">
    <source>
        <dbReference type="EMBL" id="GBF36576.1"/>
    </source>
</evidence>
<reference evidence="5 6" key="1">
    <citation type="journal article" date="2019" name="Int. J. Syst. Evol. Microbiol.">
        <title>Methanofervidicoccus abyssi gen. nov., sp. nov., a hydrogenotrophic methanogen, isolated from a hydrothermal vent chimney in the Mid-Cayman Spreading Center, the Caribbean Sea.</title>
        <authorList>
            <person name="Sakai S."/>
            <person name="Takaki Y."/>
            <person name="Miyazaki M."/>
            <person name="Ogawara M."/>
            <person name="Yanagawa K."/>
            <person name="Miyazaki J."/>
            <person name="Takai K."/>
        </authorList>
    </citation>
    <scope>NUCLEOTIDE SEQUENCE [LARGE SCALE GENOMIC DNA]</scope>
    <source>
        <strain evidence="5 6">HHB</strain>
    </source>
</reference>
<dbReference type="SMART" id="SM00418">
    <property type="entry name" value="HTH_ARSR"/>
    <property type="match status" value="1"/>
</dbReference>
<dbReference type="PRINTS" id="PR00778">
    <property type="entry name" value="HTHARSR"/>
</dbReference>
<keyword evidence="2" id="KW-0238">DNA-binding</keyword>
<gene>
    <name evidence="5" type="ORF">MHHB_P0806</name>
</gene>
<evidence type="ECO:0000256" key="3">
    <source>
        <dbReference type="ARBA" id="ARBA00023163"/>
    </source>
</evidence>
<dbReference type="PANTHER" id="PTHR43132:SF2">
    <property type="entry name" value="ARSENICAL RESISTANCE OPERON REPRESSOR ARSR-RELATED"/>
    <property type="match status" value="1"/>
</dbReference>
<dbReference type="SUPFAM" id="SSF46785">
    <property type="entry name" value="Winged helix' DNA-binding domain"/>
    <property type="match status" value="1"/>
</dbReference>
<keyword evidence="3" id="KW-0804">Transcription</keyword>
<protein>
    <submittedName>
        <fullName evidence="5">ArsR family transcriptional regulator</fullName>
    </submittedName>
</protein>
<dbReference type="InterPro" id="IPR011991">
    <property type="entry name" value="ArsR-like_HTH"/>
</dbReference>
<dbReference type="InterPro" id="IPR051011">
    <property type="entry name" value="Metal_resp_trans_reg"/>
</dbReference>
<dbReference type="CDD" id="cd00090">
    <property type="entry name" value="HTH_ARSR"/>
    <property type="match status" value="1"/>
</dbReference>
<dbReference type="GO" id="GO:0003700">
    <property type="term" value="F:DNA-binding transcription factor activity"/>
    <property type="evidence" value="ECO:0007669"/>
    <property type="project" value="InterPro"/>
</dbReference>
<proteinExistence type="predicted"/>
<evidence type="ECO:0000313" key="6">
    <source>
        <dbReference type="Proteomes" id="UP000290527"/>
    </source>
</evidence>
<dbReference type="Pfam" id="PF01022">
    <property type="entry name" value="HTH_5"/>
    <property type="match status" value="1"/>
</dbReference>
<name>A0A401HQP0_9EURY</name>
<comment type="caution">
    <text evidence="5">The sequence shown here is derived from an EMBL/GenBank/DDBJ whole genome shotgun (WGS) entry which is preliminary data.</text>
</comment>
<dbReference type="NCBIfam" id="NF033788">
    <property type="entry name" value="HTH_metalloreg"/>
    <property type="match status" value="1"/>
</dbReference>
<accession>A0A401HQP0</accession>
<dbReference type="Gene3D" id="1.10.10.10">
    <property type="entry name" value="Winged helix-like DNA-binding domain superfamily/Winged helix DNA-binding domain"/>
    <property type="match status" value="1"/>
</dbReference>